<keyword evidence="3" id="KW-1185">Reference proteome</keyword>
<name>A0ABW3XLL9_9ACTN</name>
<reference evidence="3" key="1">
    <citation type="journal article" date="2019" name="Int. J. Syst. Evol. Microbiol.">
        <title>The Global Catalogue of Microorganisms (GCM) 10K type strain sequencing project: providing services to taxonomists for standard genome sequencing and annotation.</title>
        <authorList>
            <consortium name="The Broad Institute Genomics Platform"/>
            <consortium name="The Broad Institute Genome Sequencing Center for Infectious Disease"/>
            <person name="Wu L."/>
            <person name="Ma J."/>
        </authorList>
    </citation>
    <scope>NUCLEOTIDE SEQUENCE [LARGE SCALE GENOMIC DNA]</scope>
    <source>
        <strain evidence="3">CGMCC 4.7020</strain>
    </source>
</reference>
<evidence type="ECO:0000313" key="3">
    <source>
        <dbReference type="Proteomes" id="UP001597058"/>
    </source>
</evidence>
<dbReference type="RefSeq" id="WP_381329222.1">
    <property type="nucleotide sequence ID" value="NZ_JBHTMM010000043.1"/>
</dbReference>
<dbReference type="Proteomes" id="UP001597058">
    <property type="component" value="Unassembled WGS sequence"/>
</dbReference>
<accession>A0ABW3XLL9</accession>
<evidence type="ECO:0000256" key="1">
    <source>
        <dbReference type="SAM" id="MobiDB-lite"/>
    </source>
</evidence>
<protein>
    <submittedName>
        <fullName evidence="2">Uncharacterized protein</fullName>
    </submittedName>
</protein>
<feature type="region of interest" description="Disordered" evidence="1">
    <location>
        <begin position="1"/>
        <end position="26"/>
    </location>
</feature>
<dbReference type="EMBL" id="JBHTMM010000043">
    <property type="protein sequence ID" value="MFD1309836.1"/>
    <property type="molecule type" value="Genomic_DNA"/>
</dbReference>
<proteinExistence type="predicted"/>
<comment type="caution">
    <text evidence="2">The sequence shown here is derived from an EMBL/GenBank/DDBJ whole genome shotgun (WGS) entry which is preliminary data.</text>
</comment>
<sequence>MARTVLASTEAGHPRGSWPAEEQAQQFRDQGIPVTVVMDQDSDRYLIVPAEGGQR</sequence>
<evidence type="ECO:0000313" key="2">
    <source>
        <dbReference type="EMBL" id="MFD1309836.1"/>
    </source>
</evidence>
<gene>
    <name evidence="2" type="ORF">ACFQ5X_28745</name>
</gene>
<organism evidence="2 3">
    <name type="scientific">Streptomyces kaempferi</name>
    <dbReference type="NCBI Taxonomy" id="333725"/>
    <lineage>
        <taxon>Bacteria</taxon>
        <taxon>Bacillati</taxon>
        <taxon>Actinomycetota</taxon>
        <taxon>Actinomycetes</taxon>
        <taxon>Kitasatosporales</taxon>
        <taxon>Streptomycetaceae</taxon>
        <taxon>Streptomyces</taxon>
    </lineage>
</organism>